<evidence type="ECO:0000256" key="1">
    <source>
        <dbReference type="ARBA" id="ARBA00022741"/>
    </source>
</evidence>
<proteinExistence type="predicted"/>
<dbReference type="InterPro" id="IPR000330">
    <property type="entry name" value="SNF2_N"/>
</dbReference>
<dbReference type="GO" id="GO:0005634">
    <property type="term" value="C:nucleus"/>
    <property type="evidence" value="ECO:0007669"/>
    <property type="project" value="TreeGrafter"/>
</dbReference>
<accession>A0A2L2T5N0</accession>
<keyword evidence="1" id="KW-0547">Nucleotide-binding</keyword>
<keyword evidence="3" id="KW-0067">ATP-binding</keyword>
<dbReference type="InterPro" id="IPR001650">
    <property type="entry name" value="Helicase_C-like"/>
</dbReference>
<dbReference type="STRING" id="56646.A0A2L2T5N0"/>
<dbReference type="GO" id="GO:0006281">
    <property type="term" value="P:DNA repair"/>
    <property type="evidence" value="ECO:0007669"/>
    <property type="project" value="TreeGrafter"/>
</dbReference>
<dbReference type="GO" id="GO:0005524">
    <property type="term" value="F:ATP binding"/>
    <property type="evidence" value="ECO:0007669"/>
    <property type="project" value="UniProtKB-KW"/>
</dbReference>
<reference evidence="6" key="1">
    <citation type="submission" date="2014-10" db="EMBL/GenBank/DDBJ databases">
        <authorList>
            <person name="King R."/>
        </authorList>
    </citation>
    <scope>NUCLEOTIDE SEQUENCE [LARGE SCALE GENOMIC DNA]</scope>
    <source>
        <strain evidence="6">A3/5</strain>
    </source>
</reference>
<evidence type="ECO:0000256" key="2">
    <source>
        <dbReference type="ARBA" id="ARBA00022801"/>
    </source>
</evidence>
<dbReference type="PROSITE" id="PS51194">
    <property type="entry name" value="HELICASE_CTER"/>
    <property type="match status" value="1"/>
</dbReference>
<dbReference type="CDD" id="cd18793">
    <property type="entry name" value="SF2_C_SNF"/>
    <property type="match status" value="1"/>
</dbReference>
<dbReference type="SUPFAM" id="SSF52540">
    <property type="entry name" value="P-loop containing nucleoside triphosphate hydrolases"/>
    <property type="match status" value="2"/>
</dbReference>
<dbReference type="InterPro" id="IPR050628">
    <property type="entry name" value="SNF2_RAD54_helicase_TF"/>
</dbReference>
<organism evidence="5 6">
    <name type="scientific">Fusarium venenatum</name>
    <dbReference type="NCBI Taxonomy" id="56646"/>
    <lineage>
        <taxon>Eukaryota</taxon>
        <taxon>Fungi</taxon>
        <taxon>Dikarya</taxon>
        <taxon>Ascomycota</taxon>
        <taxon>Pezizomycotina</taxon>
        <taxon>Sordariomycetes</taxon>
        <taxon>Hypocreomycetidae</taxon>
        <taxon>Hypocreales</taxon>
        <taxon>Nectriaceae</taxon>
        <taxon>Fusarium</taxon>
    </lineage>
</organism>
<dbReference type="GO" id="GO:0016787">
    <property type="term" value="F:hydrolase activity"/>
    <property type="evidence" value="ECO:0007669"/>
    <property type="project" value="UniProtKB-KW"/>
</dbReference>
<dbReference type="Proteomes" id="UP000245910">
    <property type="component" value="Chromosome II"/>
</dbReference>
<dbReference type="GO" id="GO:0008094">
    <property type="term" value="F:ATP-dependent activity, acting on DNA"/>
    <property type="evidence" value="ECO:0007669"/>
    <property type="project" value="TreeGrafter"/>
</dbReference>
<protein>
    <recommendedName>
        <fullName evidence="4">Helicase C-terminal domain-containing protein</fullName>
    </recommendedName>
</protein>
<name>A0A2L2T5N0_9HYPO</name>
<dbReference type="InterPro" id="IPR049730">
    <property type="entry name" value="SNF2/RAD54-like_C"/>
</dbReference>
<dbReference type="Pfam" id="PF00271">
    <property type="entry name" value="Helicase_C"/>
    <property type="match status" value="1"/>
</dbReference>
<dbReference type="Gene3D" id="3.40.50.300">
    <property type="entry name" value="P-loop containing nucleotide triphosphate hydrolases"/>
    <property type="match status" value="1"/>
</dbReference>
<dbReference type="InterPro" id="IPR038718">
    <property type="entry name" value="SNF2-like_sf"/>
</dbReference>
<evidence type="ECO:0000259" key="4">
    <source>
        <dbReference type="PROSITE" id="PS51194"/>
    </source>
</evidence>
<dbReference type="Gene3D" id="3.40.50.10810">
    <property type="entry name" value="Tandem AAA-ATPase domain"/>
    <property type="match status" value="1"/>
</dbReference>
<evidence type="ECO:0000313" key="5">
    <source>
        <dbReference type="EMBL" id="CEI60341.1"/>
    </source>
</evidence>
<sequence>MKAHHIRNSSTKIHKAVVSLQSETRWCLTGTPIQNSLDDLRSLLQFLHFEPLCQSKTFEEYVVAPLRNEANEDHNLDPSRNLRLLLKACCLRRTQEKLNLPTTTMYKVPVTPTEVEKAMFQRILYDCRQEFDIMAGKGKGVKKFNILFSAIMKFRRVCNHGDTKLHITTPKQSNFLTVPTMKQITSRTPNVELDCNFVAMLLWSTTCFVGWTAVSSAIGFFPNKNVNIVSRTTSPQSMHTPEPPSTNSYSIPSVDPLRGQSSKMSTVINNIKESCLDNNLKSVLFSSWRDTLDILATMLIAEGIAFVQVDGRNPLAGRTELLSSFRQDRAIKVLLISINTGAVGLTPTEANMVHIVEPQWNPTIKNQAIARVVRMGQTRPVTIFKYIMKDSIPANFEQSVLKLQERKTQIIKLSMQDKNNDEFEGNIDRFKFAIDPQEWESSC</sequence>
<keyword evidence="2" id="KW-0378">Hydrolase</keyword>
<keyword evidence="6" id="KW-1185">Reference proteome</keyword>
<evidence type="ECO:0000313" key="6">
    <source>
        <dbReference type="Proteomes" id="UP000245910"/>
    </source>
</evidence>
<dbReference type="PANTHER" id="PTHR45626">
    <property type="entry name" value="TRANSCRIPTION TERMINATION FACTOR 2-RELATED"/>
    <property type="match status" value="1"/>
</dbReference>
<dbReference type="InterPro" id="IPR027417">
    <property type="entry name" value="P-loop_NTPase"/>
</dbReference>
<dbReference type="EMBL" id="LN649230">
    <property type="protein sequence ID" value="CEI60341.1"/>
    <property type="molecule type" value="Genomic_DNA"/>
</dbReference>
<dbReference type="Pfam" id="PF00176">
    <property type="entry name" value="SNF2-rel_dom"/>
    <property type="match status" value="1"/>
</dbReference>
<dbReference type="AlphaFoldDB" id="A0A2L2T5N0"/>
<feature type="domain" description="Helicase C-terminal" evidence="4">
    <location>
        <begin position="263"/>
        <end position="419"/>
    </location>
</feature>
<evidence type="ECO:0000256" key="3">
    <source>
        <dbReference type="ARBA" id="ARBA00022840"/>
    </source>
</evidence>
<dbReference type="SMART" id="SM00490">
    <property type="entry name" value="HELICc"/>
    <property type="match status" value="1"/>
</dbReference>